<evidence type="ECO:0000256" key="5">
    <source>
        <dbReference type="ARBA" id="ARBA00022840"/>
    </source>
</evidence>
<evidence type="ECO:0000256" key="7">
    <source>
        <dbReference type="RuleBase" id="RU000304"/>
    </source>
</evidence>
<dbReference type="SUPFAM" id="SSF56112">
    <property type="entry name" value="Protein kinase-like (PK-like)"/>
    <property type="match status" value="1"/>
</dbReference>
<dbReference type="CDD" id="cd05578">
    <property type="entry name" value="STKc_Yank1"/>
    <property type="match status" value="1"/>
</dbReference>
<dbReference type="PROSITE" id="PS00107">
    <property type="entry name" value="PROTEIN_KINASE_ATP"/>
    <property type="match status" value="1"/>
</dbReference>
<evidence type="ECO:0000256" key="4">
    <source>
        <dbReference type="ARBA" id="ARBA00022777"/>
    </source>
</evidence>
<feature type="binding site" evidence="6">
    <location>
        <position position="62"/>
    </location>
    <ligand>
        <name>ATP</name>
        <dbReference type="ChEBI" id="CHEBI:30616"/>
    </ligand>
</feature>
<accession>A0A1I7SZ45</accession>
<dbReference type="AlphaFoldDB" id="A0A1I7SZ45"/>
<dbReference type="Proteomes" id="UP000095282">
    <property type="component" value="Unplaced"/>
</dbReference>
<feature type="domain" description="Protein kinase" evidence="9">
    <location>
        <begin position="33"/>
        <end position="293"/>
    </location>
</feature>
<keyword evidence="1 7" id="KW-0723">Serine/threonine-protein kinase</keyword>
<dbReference type="InterPro" id="IPR017441">
    <property type="entry name" value="Protein_kinase_ATP_BS"/>
</dbReference>
<keyword evidence="10" id="KW-1185">Reference proteome</keyword>
<name>A0A1I7SZ45_9PELO</name>
<comment type="similarity">
    <text evidence="7">Belongs to the protein kinase superfamily.</text>
</comment>
<organism evidence="10 11">
    <name type="scientific">Caenorhabditis tropicalis</name>
    <dbReference type="NCBI Taxonomy" id="1561998"/>
    <lineage>
        <taxon>Eukaryota</taxon>
        <taxon>Metazoa</taxon>
        <taxon>Ecdysozoa</taxon>
        <taxon>Nematoda</taxon>
        <taxon>Chromadorea</taxon>
        <taxon>Rhabditida</taxon>
        <taxon>Rhabditina</taxon>
        <taxon>Rhabditomorpha</taxon>
        <taxon>Rhabditoidea</taxon>
        <taxon>Rhabditidae</taxon>
        <taxon>Peloderinae</taxon>
        <taxon>Caenorhabditis</taxon>
    </lineage>
</organism>
<dbReference type="GO" id="GO:0001664">
    <property type="term" value="F:G protein-coupled receptor binding"/>
    <property type="evidence" value="ECO:0007669"/>
    <property type="project" value="TreeGrafter"/>
</dbReference>
<keyword evidence="2" id="KW-0808">Transferase</keyword>
<protein>
    <submittedName>
        <fullName evidence="11">Protein kinase domain-containing protein</fullName>
    </submittedName>
</protein>
<dbReference type="PROSITE" id="PS50011">
    <property type="entry name" value="PROTEIN_KINASE_DOM"/>
    <property type="match status" value="1"/>
</dbReference>
<dbReference type="Pfam" id="PF00069">
    <property type="entry name" value="Pkinase"/>
    <property type="match status" value="1"/>
</dbReference>
<keyword evidence="5 6" id="KW-0067">ATP-binding</keyword>
<dbReference type="STRING" id="1561998.A0A1I7SZ45"/>
<dbReference type="InterPro" id="IPR008271">
    <property type="entry name" value="Ser/Thr_kinase_AS"/>
</dbReference>
<dbReference type="GO" id="GO:0009966">
    <property type="term" value="P:regulation of signal transduction"/>
    <property type="evidence" value="ECO:0007669"/>
    <property type="project" value="TreeGrafter"/>
</dbReference>
<dbReference type="FunFam" id="3.30.200.20:FF:000904">
    <property type="entry name" value="Protein CBG18395"/>
    <property type="match status" value="1"/>
</dbReference>
<dbReference type="SMART" id="SM00220">
    <property type="entry name" value="S_TKc"/>
    <property type="match status" value="1"/>
</dbReference>
<dbReference type="PROSITE" id="PS00108">
    <property type="entry name" value="PROTEIN_KINASE_ST"/>
    <property type="match status" value="1"/>
</dbReference>
<dbReference type="InterPro" id="IPR000719">
    <property type="entry name" value="Prot_kinase_dom"/>
</dbReference>
<dbReference type="GO" id="GO:0005524">
    <property type="term" value="F:ATP binding"/>
    <property type="evidence" value="ECO:0007669"/>
    <property type="project" value="UniProtKB-UniRule"/>
</dbReference>
<dbReference type="Gene3D" id="3.30.200.20">
    <property type="entry name" value="Phosphorylase Kinase, domain 1"/>
    <property type="match status" value="1"/>
</dbReference>
<proteinExistence type="inferred from homology"/>
<evidence type="ECO:0000313" key="10">
    <source>
        <dbReference type="Proteomes" id="UP000095282"/>
    </source>
</evidence>
<reference evidence="11" key="1">
    <citation type="submission" date="2016-11" db="UniProtKB">
        <authorList>
            <consortium name="WormBaseParasite"/>
        </authorList>
    </citation>
    <scope>IDENTIFICATION</scope>
</reference>
<dbReference type="InterPro" id="IPR011009">
    <property type="entry name" value="Kinase-like_dom_sf"/>
</dbReference>
<evidence type="ECO:0000256" key="6">
    <source>
        <dbReference type="PROSITE-ProRule" id="PRU10141"/>
    </source>
</evidence>
<sequence>MGGRMGVVRRGSDVTSHVSSSGKSGVAPCLQHFSVIRSIGRGAFGKVCIVQERKTKKYFALKYMNKRRCIEKGVAANVIRELTLLSKISHPFIVNLWYTFQDPDYMYMVSDLLLGGDLRYHLSQQGKFAEDRAKLYLCEICLAVEYLHEMKIVHRDIKPENILLDEQGHAHLTDLNLATQLEDDQLATSYSGTRPYMAPEIYATYLELEDGYDSRVDWWALGVCFYEMLRGRTPFEFSSRTKPEEAYVAFRESSIPYPAHWTTDLIHFINTVLKFDKEKRLVGLDSIKKHAYLERIDFKSVFERKPAPVFIPCKEGLNCDPMYELEERILVSTPIHRRRTNHNNSSGRSSSEPQNAALVEVSKAFIDFSRHNVKIEPNGFCRSN</sequence>
<dbReference type="FunFam" id="1.10.510.10:FF:000169">
    <property type="entry name" value="Serine/threonine-protein kinase 32A"/>
    <property type="match status" value="1"/>
</dbReference>
<dbReference type="WBParaSite" id="Csp11.Scaffold396.g903.t1">
    <property type="protein sequence ID" value="Csp11.Scaffold396.g903.t1"/>
    <property type="gene ID" value="Csp11.Scaffold396.g903"/>
</dbReference>
<feature type="region of interest" description="Disordered" evidence="8">
    <location>
        <begin position="1"/>
        <end position="20"/>
    </location>
</feature>
<dbReference type="GO" id="GO:0004703">
    <property type="term" value="F:G protein-coupled receptor kinase activity"/>
    <property type="evidence" value="ECO:0007669"/>
    <property type="project" value="TreeGrafter"/>
</dbReference>
<dbReference type="eggNOG" id="KOG0598">
    <property type="taxonomic scope" value="Eukaryota"/>
</dbReference>
<keyword evidence="3 6" id="KW-0547">Nucleotide-binding</keyword>
<evidence type="ECO:0000256" key="3">
    <source>
        <dbReference type="ARBA" id="ARBA00022741"/>
    </source>
</evidence>
<evidence type="ECO:0000313" key="11">
    <source>
        <dbReference type="WBParaSite" id="Csp11.Scaffold396.g903.t1"/>
    </source>
</evidence>
<evidence type="ECO:0000256" key="1">
    <source>
        <dbReference type="ARBA" id="ARBA00022527"/>
    </source>
</evidence>
<dbReference type="PANTHER" id="PTHR24355">
    <property type="entry name" value="G PROTEIN-COUPLED RECEPTOR KINASE/RIBOSOMAL PROTEIN S6 KINASE"/>
    <property type="match status" value="1"/>
</dbReference>
<dbReference type="GO" id="GO:0007186">
    <property type="term" value="P:G protein-coupled receptor signaling pathway"/>
    <property type="evidence" value="ECO:0007669"/>
    <property type="project" value="TreeGrafter"/>
</dbReference>
<dbReference type="Gene3D" id="1.10.510.10">
    <property type="entry name" value="Transferase(Phosphotransferase) domain 1"/>
    <property type="match status" value="1"/>
</dbReference>
<keyword evidence="4" id="KW-0418">Kinase</keyword>
<evidence type="ECO:0000256" key="2">
    <source>
        <dbReference type="ARBA" id="ARBA00022679"/>
    </source>
</evidence>
<evidence type="ECO:0000256" key="8">
    <source>
        <dbReference type="SAM" id="MobiDB-lite"/>
    </source>
</evidence>
<dbReference type="PANTHER" id="PTHR24355:SF30">
    <property type="entry name" value="SERINE_THREONINE-PROTEIN KINASE 32B ISOFORM X1"/>
    <property type="match status" value="1"/>
</dbReference>
<evidence type="ECO:0000259" key="9">
    <source>
        <dbReference type="PROSITE" id="PS50011"/>
    </source>
</evidence>